<sequence>MKYLLAALLLSISPVIMADLTYMSQQMTEMREFHQQQMLKWQQQQQEATRNYLQQQQEPKRRVQRERQPKQESFTNPLEMINTKDRTR</sequence>
<protein>
    <submittedName>
        <fullName evidence="3">Uncharacterized protein</fullName>
    </submittedName>
</protein>
<keyword evidence="2" id="KW-0732">Signal</keyword>
<dbReference type="RefSeq" id="WP_127028067.1">
    <property type="nucleotide sequence ID" value="NZ_RYFG02000112.1"/>
</dbReference>
<evidence type="ECO:0000313" key="3">
    <source>
        <dbReference type="EMBL" id="TRW91380.1"/>
    </source>
</evidence>
<proteinExistence type="predicted"/>
<reference evidence="3 4" key="1">
    <citation type="journal article" date="2019" name="Antonie Van Leeuwenhoek">
        <title>Description of 'Ca. Methylobacter oryzae' KRF1, a novel species from the environmentally important Methylobacter clade 2.</title>
        <authorList>
            <person name="Khatri K."/>
            <person name="Mohite J.A."/>
            <person name="Pandit P.S."/>
            <person name="Bahulikar R."/>
            <person name="Rahalkar M.C."/>
        </authorList>
    </citation>
    <scope>NUCLEOTIDE SEQUENCE [LARGE SCALE GENOMIC DNA]</scope>
    <source>
        <strain evidence="3 4">KRF1</strain>
    </source>
</reference>
<feature type="region of interest" description="Disordered" evidence="1">
    <location>
        <begin position="48"/>
        <end position="88"/>
    </location>
</feature>
<name>A0ABY3C893_9GAMM</name>
<dbReference type="EMBL" id="RYFG02000112">
    <property type="protein sequence ID" value="TRW91380.1"/>
    <property type="molecule type" value="Genomic_DNA"/>
</dbReference>
<feature type="chain" id="PRO_5046092828" evidence="2">
    <location>
        <begin position="19"/>
        <end position="88"/>
    </location>
</feature>
<comment type="caution">
    <text evidence="3">The sequence shown here is derived from an EMBL/GenBank/DDBJ whole genome shotgun (WGS) entry which is preliminary data.</text>
</comment>
<evidence type="ECO:0000313" key="4">
    <source>
        <dbReference type="Proteomes" id="UP000733744"/>
    </source>
</evidence>
<accession>A0ABY3C893</accession>
<gene>
    <name evidence="3" type="ORF">EKO24_016680</name>
</gene>
<feature type="compositionally biased region" description="Basic and acidic residues" evidence="1">
    <location>
        <begin position="58"/>
        <end position="70"/>
    </location>
</feature>
<feature type="compositionally biased region" description="Polar residues" evidence="1">
    <location>
        <begin position="48"/>
        <end position="57"/>
    </location>
</feature>
<keyword evidence="4" id="KW-1185">Reference proteome</keyword>
<evidence type="ECO:0000256" key="2">
    <source>
        <dbReference type="SAM" id="SignalP"/>
    </source>
</evidence>
<organism evidence="3 4">
    <name type="scientific">Candidatus Methylobacter oryzae</name>
    <dbReference type="NCBI Taxonomy" id="2497749"/>
    <lineage>
        <taxon>Bacteria</taxon>
        <taxon>Pseudomonadati</taxon>
        <taxon>Pseudomonadota</taxon>
        <taxon>Gammaproteobacteria</taxon>
        <taxon>Methylococcales</taxon>
        <taxon>Methylococcaceae</taxon>
        <taxon>Methylobacter</taxon>
    </lineage>
</organism>
<feature type="signal peptide" evidence="2">
    <location>
        <begin position="1"/>
        <end position="18"/>
    </location>
</feature>
<dbReference type="Proteomes" id="UP000733744">
    <property type="component" value="Unassembled WGS sequence"/>
</dbReference>
<evidence type="ECO:0000256" key="1">
    <source>
        <dbReference type="SAM" id="MobiDB-lite"/>
    </source>
</evidence>